<dbReference type="GO" id="GO:0055085">
    <property type="term" value="P:transmembrane transport"/>
    <property type="evidence" value="ECO:0007669"/>
    <property type="project" value="InterPro"/>
</dbReference>
<reference evidence="13" key="1">
    <citation type="submission" date="2016-01" db="EMBL/GenBank/DDBJ databases">
        <authorList>
            <person name="Peeters C."/>
        </authorList>
    </citation>
    <scope>NUCLEOTIDE SEQUENCE [LARGE SCALE GENOMIC DNA]</scope>
    <source>
        <strain evidence="13">LMG 22940</strain>
    </source>
</reference>
<proteinExistence type="inferred from homology"/>
<dbReference type="InterPro" id="IPR037682">
    <property type="entry name" value="TonB_C"/>
</dbReference>
<evidence type="ECO:0000256" key="10">
    <source>
        <dbReference type="SAM" id="MobiDB-lite"/>
    </source>
</evidence>
<dbReference type="EMBL" id="FCON02000104">
    <property type="protein sequence ID" value="SAL81518.1"/>
    <property type="molecule type" value="Genomic_DNA"/>
</dbReference>
<dbReference type="RefSeq" id="WP_087648133.1">
    <property type="nucleotide sequence ID" value="NZ_FCON02000104.1"/>
</dbReference>
<keyword evidence="4" id="KW-1003">Cell membrane</keyword>
<comment type="subcellular location">
    <subcellularLocation>
        <location evidence="1">Cell inner membrane</location>
        <topology evidence="1">Single-pass membrane protein</topology>
        <orientation evidence="1">Periplasmic side</orientation>
    </subcellularLocation>
</comment>
<evidence type="ECO:0000256" key="11">
    <source>
        <dbReference type="SAM" id="Phobius"/>
    </source>
</evidence>
<evidence type="ECO:0000256" key="7">
    <source>
        <dbReference type="ARBA" id="ARBA00022927"/>
    </source>
</evidence>
<accession>A0A158KK27</accession>
<feature type="compositionally biased region" description="Pro residues" evidence="10">
    <location>
        <begin position="119"/>
        <end position="137"/>
    </location>
</feature>
<evidence type="ECO:0000256" key="3">
    <source>
        <dbReference type="ARBA" id="ARBA00022448"/>
    </source>
</evidence>
<dbReference type="OrthoDB" id="9792439at2"/>
<evidence type="ECO:0000256" key="2">
    <source>
        <dbReference type="ARBA" id="ARBA00006555"/>
    </source>
</evidence>
<evidence type="ECO:0000313" key="14">
    <source>
        <dbReference type="Proteomes" id="UP000054770"/>
    </source>
</evidence>
<comment type="similarity">
    <text evidence="2">Belongs to the TonB family.</text>
</comment>
<evidence type="ECO:0000259" key="12">
    <source>
        <dbReference type="PROSITE" id="PS52015"/>
    </source>
</evidence>
<keyword evidence="9 11" id="KW-0472">Membrane</keyword>
<dbReference type="PRINTS" id="PR01217">
    <property type="entry name" value="PRICHEXTENSN"/>
</dbReference>
<comment type="caution">
    <text evidence="13">The sequence shown here is derived from an EMBL/GenBank/DDBJ whole genome shotgun (WGS) entry which is preliminary data.</text>
</comment>
<feature type="region of interest" description="Disordered" evidence="10">
    <location>
        <begin position="75"/>
        <end position="146"/>
    </location>
</feature>
<dbReference type="InterPro" id="IPR006260">
    <property type="entry name" value="TonB/TolA_C"/>
</dbReference>
<keyword evidence="7" id="KW-0653">Protein transport</keyword>
<dbReference type="InterPro" id="IPR051045">
    <property type="entry name" value="TonB-dependent_transducer"/>
</dbReference>
<dbReference type="PANTHER" id="PTHR33446">
    <property type="entry name" value="PROTEIN TONB-RELATED"/>
    <property type="match status" value="1"/>
</dbReference>
<dbReference type="AlphaFoldDB" id="A0A158KK27"/>
<feature type="transmembrane region" description="Helical" evidence="11">
    <location>
        <begin position="23"/>
        <end position="42"/>
    </location>
</feature>
<keyword evidence="14" id="KW-1185">Reference proteome</keyword>
<feature type="domain" description="TonB C-terminal" evidence="12">
    <location>
        <begin position="156"/>
        <end position="247"/>
    </location>
</feature>
<name>A0A158KK27_9BURK</name>
<dbReference type="PANTHER" id="PTHR33446:SF2">
    <property type="entry name" value="PROTEIN TONB"/>
    <property type="match status" value="1"/>
</dbReference>
<dbReference type="Proteomes" id="UP000054770">
    <property type="component" value="Unassembled WGS sequence"/>
</dbReference>
<dbReference type="PROSITE" id="PS52015">
    <property type="entry name" value="TONB_CTD"/>
    <property type="match status" value="1"/>
</dbReference>
<evidence type="ECO:0000256" key="8">
    <source>
        <dbReference type="ARBA" id="ARBA00022989"/>
    </source>
</evidence>
<evidence type="ECO:0000256" key="1">
    <source>
        <dbReference type="ARBA" id="ARBA00004383"/>
    </source>
</evidence>
<evidence type="ECO:0000313" key="13">
    <source>
        <dbReference type="EMBL" id="SAL81518.1"/>
    </source>
</evidence>
<keyword evidence="8 11" id="KW-1133">Transmembrane helix</keyword>
<keyword evidence="6 11" id="KW-0812">Transmembrane</keyword>
<dbReference type="GO" id="GO:0015031">
    <property type="term" value="P:protein transport"/>
    <property type="evidence" value="ECO:0007669"/>
    <property type="project" value="UniProtKB-KW"/>
</dbReference>
<gene>
    <name evidence="13" type="ORF">AWB68_06166</name>
</gene>
<feature type="compositionally biased region" description="Pro residues" evidence="10">
    <location>
        <begin position="80"/>
        <end position="91"/>
    </location>
</feature>
<dbReference type="GO" id="GO:0031992">
    <property type="term" value="F:energy transducer activity"/>
    <property type="evidence" value="ECO:0007669"/>
    <property type="project" value="TreeGrafter"/>
</dbReference>
<keyword evidence="5" id="KW-0997">Cell inner membrane</keyword>
<evidence type="ECO:0000256" key="5">
    <source>
        <dbReference type="ARBA" id="ARBA00022519"/>
    </source>
</evidence>
<evidence type="ECO:0000256" key="6">
    <source>
        <dbReference type="ARBA" id="ARBA00022692"/>
    </source>
</evidence>
<dbReference type="SUPFAM" id="SSF74653">
    <property type="entry name" value="TolA/TonB C-terminal domain"/>
    <property type="match status" value="1"/>
</dbReference>
<protein>
    <submittedName>
        <fullName evidence="13">TonB-like protein</fullName>
    </submittedName>
</protein>
<dbReference type="NCBIfam" id="TIGR01352">
    <property type="entry name" value="tonB_Cterm"/>
    <property type="match status" value="1"/>
</dbReference>
<dbReference type="GO" id="GO:0098797">
    <property type="term" value="C:plasma membrane protein complex"/>
    <property type="evidence" value="ECO:0007669"/>
    <property type="project" value="TreeGrafter"/>
</dbReference>
<sequence>MQFSTLKSAGFPLEAASGIDRRVVAAGVAVVALHAILLTVLVTMRNDPLPRPVEVRAITAQLLSAEPAPVAAPVAVESTPTPPRPVPPKPVAKPKVQPRVQPAPKPVQPMPQSEAPSPIAAPAPDPTPAPPAPPAPAEPAAAAPAVGRPTMALSAPKDISHLSCNIVQPDYPTLSKRRGETGTAVVGFVLGLTGKLENIALKKSSGSSRLDEAALDAVRSSACKPYKENGEAIRAVTSVPFVFSLTD</sequence>
<dbReference type="Pfam" id="PF03544">
    <property type="entry name" value="TonB_C"/>
    <property type="match status" value="1"/>
</dbReference>
<evidence type="ECO:0000256" key="9">
    <source>
        <dbReference type="ARBA" id="ARBA00023136"/>
    </source>
</evidence>
<dbReference type="Gene3D" id="3.30.1150.10">
    <property type="match status" value="1"/>
</dbReference>
<keyword evidence="3" id="KW-0813">Transport</keyword>
<organism evidence="13 14">
    <name type="scientific">Caballeronia choica</name>
    <dbReference type="NCBI Taxonomy" id="326476"/>
    <lineage>
        <taxon>Bacteria</taxon>
        <taxon>Pseudomonadati</taxon>
        <taxon>Pseudomonadota</taxon>
        <taxon>Betaproteobacteria</taxon>
        <taxon>Burkholderiales</taxon>
        <taxon>Burkholderiaceae</taxon>
        <taxon>Caballeronia</taxon>
    </lineage>
</organism>
<evidence type="ECO:0000256" key="4">
    <source>
        <dbReference type="ARBA" id="ARBA00022475"/>
    </source>
</evidence>